<organism evidence="1">
    <name type="scientific">marine sediment metagenome</name>
    <dbReference type="NCBI Taxonomy" id="412755"/>
    <lineage>
        <taxon>unclassified sequences</taxon>
        <taxon>metagenomes</taxon>
        <taxon>ecological metagenomes</taxon>
    </lineage>
</organism>
<dbReference type="EMBL" id="LAZR01000046">
    <property type="protein sequence ID" value="KKN99456.1"/>
    <property type="molecule type" value="Genomic_DNA"/>
</dbReference>
<comment type="caution">
    <text evidence="1">The sequence shown here is derived from an EMBL/GenBank/DDBJ whole genome shotgun (WGS) entry which is preliminary data.</text>
</comment>
<proteinExistence type="predicted"/>
<reference evidence="1" key="1">
    <citation type="journal article" date="2015" name="Nature">
        <title>Complex archaea that bridge the gap between prokaryotes and eukaryotes.</title>
        <authorList>
            <person name="Spang A."/>
            <person name="Saw J.H."/>
            <person name="Jorgensen S.L."/>
            <person name="Zaremba-Niedzwiedzka K."/>
            <person name="Martijn J."/>
            <person name="Lind A.E."/>
            <person name="van Eijk R."/>
            <person name="Schleper C."/>
            <person name="Guy L."/>
            <person name="Ettema T.J."/>
        </authorList>
    </citation>
    <scope>NUCLEOTIDE SEQUENCE</scope>
</reference>
<dbReference type="AlphaFoldDB" id="A0A0F9XJK3"/>
<dbReference type="PROSITE" id="PS51257">
    <property type="entry name" value="PROKAR_LIPOPROTEIN"/>
    <property type="match status" value="1"/>
</dbReference>
<name>A0A0F9XJK3_9ZZZZ</name>
<evidence type="ECO:0000313" key="1">
    <source>
        <dbReference type="EMBL" id="KKN99456.1"/>
    </source>
</evidence>
<protein>
    <submittedName>
        <fullName evidence="1">Uncharacterized protein</fullName>
    </submittedName>
</protein>
<gene>
    <name evidence="1" type="ORF">LCGC14_0135470</name>
</gene>
<accession>A0A0F9XJK3</accession>
<sequence length="161" mass="17100">MKRTVFCMGLIGFLSCVGAMAADRSVAVSSTVNYQDQDIIPGNILSECGQLGSSFSSSTEKYLRDNGWQVSALNGEPAAGTGKQLKLQVANAFSAGNAFTGHRKSVSIIAELYEDGQLVDTYRQTRNSSGGFAGGFKGSCSVLYRCTNTLGNDVAKWMADK</sequence>